<keyword evidence="3" id="KW-0808">Transferase</keyword>
<evidence type="ECO:0000256" key="3">
    <source>
        <dbReference type="ARBA" id="ARBA00022679"/>
    </source>
</evidence>
<evidence type="ECO:0000259" key="6">
    <source>
        <dbReference type="PROSITE" id="PS51186"/>
    </source>
</evidence>
<dbReference type="AlphaFoldDB" id="A0A8J6JIE6"/>
<evidence type="ECO:0000313" key="8">
    <source>
        <dbReference type="Proteomes" id="UP000607645"/>
    </source>
</evidence>
<comment type="subcellular location">
    <subcellularLocation>
        <location evidence="5">Cytoplasm</location>
    </subcellularLocation>
</comment>
<dbReference type="PANTHER" id="PTHR43420:SF44">
    <property type="entry name" value="ACETYLTRANSFERASE YPEA"/>
    <property type="match status" value="1"/>
</dbReference>
<dbReference type="InterPro" id="IPR016181">
    <property type="entry name" value="Acyl_CoA_acyltransferase"/>
</dbReference>
<dbReference type="SUPFAM" id="SSF55729">
    <property type="entry name" value="Acyl-CoA N-acyltransferases (Nat)"/>
    <property type="match status" value="1"/>
</dbReference>
<name>A0A8J6JIE6_9FIRM</name>
<dbReference type="GO" id="GO:0005737">
    <property type="term" value="C:cytoplasm"/>
    <property type="evidence" value="ECO:0007669"/>
    <property type="project" value="UniProtKB-SubCell"/>
</dbReference>
<dbReference type="InterPro" id="IPR006464">
    <property type="entry name" value="AcTrfase_RimI/Ard1"/>
</dbReference>
<dbReference type="Proteomes" id="UP000607645">
    <property type="component" value="Unassembled WGS sequence"/>
</dbReference>
<dbReference type="InterPro" id="IPR050680">
    <property type="entry name" value="YpeA/RimI_acetyltransf"/>
</dbReference>
<reference evidence="7" key="1">
    <citation type="submission" date="2020-08" db="EMBL/GenBank/DDBJ databases">
        <title>Genome public.</title>
        <authorList>
            <person name="Liu C."/>
            <person name="Sun Q."/>
        </authorList>
    </citation>
    <scope>NUCLEOTIDE SEQUENCE</scope>
    <source>
        <strain evidence="7">NSJ-52</strain>
    </source>
</reference>
<dbReference type="EC" id="2.3.1.266" evidence="5"/>
<evidence type="ECO:0000313" key="7">
    <source>
        <dbReference type="EMBL" id="MBC5735804.1"/>
    </source>
</evidence>
<dbReference type="EMBL" id="JACOPQ010000001">
    <property type="protein sequence ID" value="MBC5735804.1"/>
    <property type="molecule type" value="Genomic_DNA"/>
</dbReference>
<dbReference type="GO" id="GO:0005840">
    <property type="term" value="C:ribosome"/>
    <property type="evidence" value="ECO:0007669"/>
    <property type="project" value="UniProtKB-KW"/>
</dbReference>
<keyword evidence="2 5" id="KW-0963">Cytoplasm</keyword>
<dbReference type="Pfam" id="PF00583">
    <property type="entry name" value="Acetyltransf_1"/>
    <property type="match status" value="1"/>
</dbReference>
<dbReference type="NCBIfam" id="TIGR01575">
    <property type="entry name" value="rimI"/>
    <property type="match status" value="1"/>
</dbReference>
<comment type="similarity">
    <text evidence="1 5">Belongs to the acetyltransferase family. RimI subfamily.</text>
</comment>
<comment type="caution">
    <text evidence="7">The sequence shown here is derived from an EMBL/GenBank/DDBJ whole genome shotgun (WGS) entry which is preliminary data.</text>
</comment>
<comment type="catalytic activity">
    <reaction evidence="5">
        <text>N-terminal L-alanyl-[ribosomal protein bS18] + acetyl-CoA = N-terminal N(alpha)-acetyl-L-alanyl-[ribosomal protein bS18] + CoA + H(+)</text>
        <dbReference type="Rhea" id="RHEA:43756"/>
        <dbReference type="Rhea" id="RHEA-COMP:10676"/>
        <dbReference type="Rhea" id="RHEA-COMP:10677"/>
        <dbReference type="ChEBI" id="CHEBI:15378"/>
        <dbReference type="ChEBI" id="CHEBI:57287"/>
        <dbReference type="ChEBI" id="CHEBI:57288"/>
        <dbReference type="ChEBI" id="CHEBI:64718"/>
        <dbReference type="ChEBI" id="CHEBI:83683"/>
        <dbReference type="EC" id="2.3.1.266"/>
    </reaction>
</comment>
<dbReference type="CDD" id="cd04301">
    <property type="entry name" value="NAT_SF"/>
    <property type="match status" value="1"/>
</dbReference>
<feature type="domain" description="N-acetyltransferase" evidence="6">
    <location>
        <begin position="3"/>
        <end position="147"/>
    </location>
</feature>
<dbReference type="Gene3D" id="3.40.630.30">
    <property type="match status" value="1"/>
</dbReference>
<dbReference type="RefSeq" id="WP_155146890.1">
    <property type="nucleotide sequence ID" value="NZ_JACOPQ010000001.1"/>
</dbReference>
<evidence type="ECO:0000256" key="2">
    <source>
        <dbReference type="ARBA" id="ARBA00022490"/>
    </source>
</evidence>
<evidence type="ECO:0000256" key="1">
    <source>
        <dbReference type="ARBA" id="ARBA00005395"/>
    </source>
</evidence>
<protein>
    <recommendedName>
        <fullName evidence="5">[Ribosomal protein bS18]-alanine N-acetyltransferase</fullName>
        <ecNumber evidence="5">2.3.1.266</ecNumber>
    </recommendedName>
</protein>
<dbReference type="InterPro" id="IPR000182">
    <property type="entry name" value="GNAT_dom"/>
</dbReference>
<organism evidence="7 8">
    <name type="scientific">Lawsonibacter faecis</name>
    <dbReference type="NCBI Taxonomy" id="2763052"/>
    <lineage>
        <taxon>Bacteria</taxon>
        <taxon>Bacillati</taxon>
        <taxon>Bacillota</taxon>
        <taxon>Clostridia</taxon>
        <taxon>Eubacteriales</taxon>
        <taxon>Oscillospiraceae</taxon>
        <taxon>Lawsonibacter</taxon>
    </lineage>
</organism>
<dbReference type="PROSITE" id="PS51186">
    <property type="entry name" value="GNAT"/>
    <property type="match status" value="1"/>
</dbReference>
<dbReference type="PANTHER" id="PTHR43420">
    <property type="entry name" value="ACETYLTRANSFERASE"/>
    <property type="match status" value="1"/>
</dbReference>
<evidence type="ECO:0000256" key="4">
    <source>
        <dbReference type="ARBA" id="ARBA00023315"/>
    </source>
</evidence>
<gene>
    <name evidence="7" type="primary">rimI</name>
    <name evidence="7" type="ORF">H8S62_02100</name>
</gene>
<proteinExistence type="inferred from homology"/>
<sequence>MNYRLVPMDRSTVPDVAAIDAECFSKPWSEDMLCEELYNDNASYITAVADDGTVLGYAGLSVVLDEGCIEKVAVKGKYRRMGVADALVDAFVRFGRAHLAFITLEVRASNDAAIQLYMKHGFEQVGRRKNYYADIHEDAILMTLDYHKDETDG</sequence>
<keyword evidence="7" id="KW-0689">Ribosomal protein</keyword>
<accession>A0A8J6JIE6</accession>
<evidence type="ECO:0000256" key="5">
    <source>
        <dbReference type="RuleBase" id="RU363094"/>
    </source>
</evidence>
<keyword evidence="4" id="KW-0012">Acyltransferase</keyword>
<keyword evidence="8" id="KW-1185">Reference proteome</keyword>
<keyword evidence="7" id="KW-0687">Ribonucleoprotein</keyword>
<comment type="function">
    <text evidence="5">Acetylates the N-terminal alanine of ribosomal protein bS18.</text>
</comment>
<dbReference type="GO" id="GO:0008999">
    <property type="term" value="F:protein-N-terminal-alanine acetyltransferase activity"/>
    <property type="evidence" value="ECO:0007669"/>
    <property type="project" value="UniProtKB-EC"/>
</dbReference>